<evidence type="ECO:0000313" key="4">
    <source>
        <dbReference type="Proteomes" id="UP001162156"/>
    </source>
</evidence>
<dbReference type="Pfam" id="PF25818">
    <property type="entry name" value="MTRES1_C"/>
    <property type="match status" value="1"/>
</dbReference>
<comment type="caution">
    <text evidence="3">The sequence shown here is derived from an EMBL/GenBank/DDBJ whole genome shotgun (WGS) entry which is preliminary data.</text>
</comment>
<sequence length="200" mass="23295">MSYNLLRYEEFVPKKAVEKLVHHSKTNNFSTICSKLYVIQPAKNNFQHNLQIYRFKSKRSKNKRTQEYTSDSEKEEPDKDFLDNVQDKHTKTLKVDITSMRLDAILKAGLGLSRNKIELTFYESKIRLNGEKVLKKSAHVQEGDEIDVIKGVNMNNPEFLTVARVEVLSAIGQEESISVKLRRCKSLTVENYKDKNRWEP</sequence>
<dbReference type="InterPro" id="IPR057896">
    <property type="entry name" value="MTRES1_C"/>
</dbReference>
<dbReference type="AlphaFoldDB" id="A0AAV8ZNN5"/>
<accession>A0AAV8ZNN5</accession>
<dbReference type="Proteomes" id="UP001162156">
    <property type="component" value="Unassembled WGS sequence"/>
</dbReference>
<dbReference type="InterPro" id="IPR036986">
    <property type="entry name" value="S4_RNA-bd_sf"/>
</dbReference>
<keyword evidence="4" id="KW-1185">Reference proteome</keyword>
<dbReference type="SUPFAM" id="SSF55174">
    <property type="entry name" value="Alpha-L RNA-binding motif"/>
    <property type="match status" value="1"/>
</dbReference>
<feature type="domain" description="RNA-binding S4" evidence="2">
    <location>
        <begin position="100"/>
        <end position="157"/>
    </location>
</feature>
<dbReference type="PROSITE" id="PS50889">
    <property type="entry name" value="S4"/>
    <property type="match status" value="1"/>
</dbReference>
<dbReference type="Gene3D" id="3.10.290.10">
    <property type="entry name" value="RNA-binding S4 domain"/>
    <property type="match status" value="1"/>
</dbReference>
<dbReference type="GO" id="GO:1903108">
    <property type="term" value="P:regulation of mitochondrial transcription"/>
    <property type="evidence" value="ECO:0007669"/>
    <property type="project" value="TreeGrafter"/>
</dbReference>
<dbReference type="PANTHER" id="PTHR13633:SF3">
    <property type="entry name" value="MITOCHONDRIAL TRANSCRIPTION RESCUE FACTOR 1"/>
    <property type="match status" value="1"/>
</dbReference>
<dbReference type="GO" id="GO:0005739">
    <property type="term" value="C:mitochondrion"/>
    <property type="evidence" value="ECO:0007669"/>
    <property type="project" value="TreeGrafter"/>
</dbReference>
<evidence type="ECO:0000256" key="1">
    <source>
        <dbReference type="PROSITE-ProRule" id="PRU00182"/>
    </source>
</evidence>
<keyword evidence="1" id="KW-0694">RNA-binding</keyword>
<dbReference type="GO" id="GO:0003723">
    <property type="term" value="F:RNA binding"/>
    <property type="evidence" value="ECO:0007669"/>
    <property type="project" value="UniProtKB-KW"/>
</dbReference>
<dbReference type="SMART" id="SM00363">
    <property type="entry name" value="S4"/>
    <property type="match status" value="1"/>
</dbReference>
<proteinExistence type="predicted"/>
<name>A0AAV8ZNN5_9CUCU</name>
<gene>
    <name evidence="3" type="ORF">NQ314_003632</name>
</gene>
<organism evidence="3 4">
    <name type="scientific">Rhamnusium bicolor</name>
    <dbReference type="NCBI Taxonomy" id="1586634"/>
    <lineage>
        <taxon>Eukaryota</taxon>
        <taxon>Metazoa</taxon>
        <taxon>Ecdysozoa</taxon>
        <taxon>Arthropoda</taxon>
        <taxon>Hexapoda</taxon>
        <taxon>Insecta</taxon>
        <taxon>Pterygota</taxon>
        <taxon>Neoptera</taxon>
        <taxon>Endopterygota</taxon>
        <taxon>Coleoptera</taxon>
        <taxon>Polyphaga</taxon>
        <taxon>Cucujiformia</taxon>
        <taxon>Chrysomeloidea</taxon>
        <taxon>Cerambycidae</taxon>
        <taxon>Lepturinae</taxon>
        <taxon>Rhagiini</taxon>
        <taxon>Rhamnusium</taxon>
    </lineage>
</organism>
<dbReference type="EMBL" id="JANEYF010001034">
    <property type="protein sequence ID" value="KAJ8966280.1"/>
    <property type="molecule type" value="Genomic_DNA"/>
</dbReference>
<evidence type="ECO:0000259" key="2">
    <source>
        <dbReference type="SMART" id="SM00363"/>
    </source>
</evidence>
<dbReference type="PANTHER" id="PTHR13633">
    <property type="entry name" value="MITOCHONDRIAL TRANSCRIPTION RESCUE FACTOR 1"/>
    <property type="match status" value="1"/>
</dbReference>
<evidence type="ECO:0000313" key="3">
    <source>
        <dbReference type="EMBL" id="KAJ8966280.1"/>
    </source>
</evidence>
<reference evidence="3" key="1">
    <citation type="journal article" date="2023" name="Insect Mol. Biol.">
        <title>Genome sequencing provides insights into the evolution of gene families encoding plant cell wall-degrading enzymes in longhorned beetles.</title>
        <authorList>
            <person name="Shin N.R."/>
            <person name="Okamura Y."/>
            <person name="Kirsch R."/>
            <person name="Pauchet Y."/>
        </authorList>
    </citation>
    <scope>NUCLEOTIDE SEQUENCE</scope>
    <source>
        <strain evidence="3">RBIC_L_NR</strain>
    </source>
</reference>
<protein>
    <recommendedName>
        <fullName evidence="2">RNA-binding S4 domain-containing protein</fullName>
    </recommendedName>
</protein>
<dbReference type="CDD" id="cd00165">
    <property type="entry name" value="S4"/>
    <property type="match status" value="1"/>
</dbReference>
<dbReference type="InterPro" id="IPR002942">
    <property type="entry name" value="S4_RNA-bd"/>
</dbReference>